<proteinExistence type="predicted"/>
<keyword evidence="3" id="KW-1185">Reference proteome</keyword>
<evidence type="ECO:0000313" key="3">
    <source>
        <dbReference type="Proteomes" id="UP001058974"/>
    </source>
</evidence>
<accession>A0A9D5AIN9</accession>
<comment type="caution">
    <text evidence="2">The sequence shown here is derived from an EMBL/GenBank/DDBJ whole genome shotgun (WGS) entry which is preliminary data.</text>
</comment>
<feature type="region of interest" description="Disordered" evidence="1">
    <location>
        <begin position="69"/>
        <end position="115"/>
    </location>
</feature>
<name>A0A9D5AIN9_PEA</name>
<dbReference type="AlphaFoldDB" id="A0A9D5AIN9"/>
<gene>
    <name evidence="2" type="ORF">KIW84_057848</name>
</gene>
<protein>
    <submittedName>
        <fullName evidence="2">Uncharacterized protein</fullName>
    </submittedName>
</protein>
<dbReference type="EMBL" id="JAMSHJ010000005">
    <property type="protein sequence ID" value="KAI5413422.1"/>
    <property type="molecule type" value="Genomic_DNA"/>
</dbReference>
<evidence type="ECO:0000256" key="1">
    <source>
        <dbReference type="SAM" id="MobiDB-lite"/>
    </source>
</evidence>
<dbReference type="Proteomes" id="UP001058974">
    <property type="component" value="Chromosome 5"/>
</dbReference>
<reference evidence="2 3" key="1">
    <citation type="journal article" date="2022" name="Nat. Genet.">
        <title>Improved pea reference genome and pan-genome highlight genomic features and evolutionary characteristics.</title>
        <authorList>
            <person name="Yang T."/>
            <person name="Liu R."/>
            <person name="Luo Y."/>
            <person name="Hu S."/>
            <person name="Wang D."/>
            <person name="Wang C."/>
            <person name="Pandey M.K."/>
            <person name="Ge S."/>
            <person name="Xu Q."/>
            <person name="Li N."/>
            <person name="Li G."/>
            <person name="Huang Y."/>
            <person name="Saxena R.K."/>
            <person name="Ji Y."/>
            <person name="Li M."/>
            <person name="Yan X."/>
            <person name="He Y."/>
            <person name="Liu Y."/>
            <person name="Wang X."/>
            <person name="Xiang C."/>
            <person name="Varshney R.K."/>
            <person name="Ding H."/>
            <person name="Gao S."/>
            <person name="Zong X."/>
        </authorList>
    </citation>
    <scope>NUCLEOTIDE SEQUENCE [LARGE SCALE GENOMIC DNA]</scope>
    <source>
        <strain evidence="2 3">cv. Zhongwan 6</strain>
    </source>
</reference>
<feature type="compositionally biased region" description="Basic and acidic residues" evidence="1">
    <location>
        <begin position="70"/>
        <end position="109"/>
    </location>
</feature>
<dbReference type="Gramene" id="Psat05G0784800-T2">
    <property type="protein sequence ID" value="KAI5413422.1"/>
    <property type="gene ID" value="KIW84_057848"/>
</dbReference>
<sequence>MMKNFMATQTRKNKEFRNQNFHTSGVLRKLNIVVESLATHNKALETQIFQLAHTPLGPFPEGHVNIVTTRSEKQVEKSRENDKEVKESSGEKKVEIEKNPQTPPEKEVAEEVENETSYIVPPPYKSLIPFLQRFVEAKVGAKSKRYSNGYEK</sequence>
<evidence type="ECO:0000313" key="2">
    <source>
        <dbReference type="EMBL" id="KAI5413422.1"/>
    </source>
</evidence>
<organism evidence="2 3">
    <name type="scientific">Pisum sativum</name>
    <name type="common">Garden pea</name>
    <name type="synonym">Lathyrus oleraceus</name>
    <dbReference type="NCBI Taxonomy" id="3888"/>
    <lineage>
        <taxon>Eukaryota</taxon>
        <taxon>Viridiplantae</taxon>
        <taxon>Streptophyta</taxon>
        <taxon>Embryophyta</taxon>
        <taxon>Tracheophyta</taxon>
        <taxon>Spermatophyta</taxon>
        <taxon>Magnoliopsida</taxon>
        <taxon>eudicotyledons</taxon>
        <taxon>Gunneridae</taxon>
        <taxon>Pentapetalae</taxon>
        <taxon>rosids</taxon>
        <taxon>fabids</taxon>
        <taxon>Fabales</taxon>
        <taxon>Fabaceae</taxon>
        <taxon>Papilionoideae</taxon>
        <taxon>50 kb inversion clade</taxon>
        <taxon>NPAAA clade</taxon>
        <taxon>Hologalegina</taxon>
        <taxon>IRL clade</taxon>
        <taxon>Fabeae</taxon>
        <taxon>Lathyrus</taxon>
    </lineage>
</organism>